<proteinExistence type="predicted"/>
<feature type="domain" description="SF3 helicase" evidence="4">
    <location>
        <begin position="196"/>
        <end position="357"/>
    </location>
</feature>
<dbReference type="Proteomes" id="UP000522688">
    <property type="component" value="Unassembled WGS sequence"/>
</dbReference>
<dbReference type="PANTHER" id="PTHR35372:SF2">
    <property type="entry name" value="SF3 HELICASE DOMAIN-CONTAINING PROTEIN"/>
    <property type="match status" value="1"/>
</dbReference>
<dbReference type="NCBIfam" id="TIGR01613">
    <property type="entry name" value="primase_Cterm"/>
    <property type="match status" value="1"/>
</dbReference>
<sequence length="512" mass="57711">MTDLVGQGEPAEVDFDKVAAFYTAFQMQDSLLAELLAEGSIAGANWSEAIADPMTTYLAWTRDRGWLHWEGKVWVSIPDPSATELVRRELKLLFGMLCSRPDVDAHHVKTQYAQLLTESKAKKVTFFLKGLLTRQPDWFDREPDLINCQNGVLDLRTGSLHPHAARWYMTKITDAEYHPRAKHADWNRALQAMPTDIHDYMQARYGQAITGYPTDDDVLLVQTGGGQNGKSTIVNAIVSALGGYGGFVPEKVLLANPGEHPTELMTLRGTRMAVIEETPEGHRLPTKRLKDLVGTPVMTARAMRQDFVSWSTTHTLFLNTNYVPQVAETDHGTWRRLQLVKFPYKFVDPNDPLMAPNEKHGDPGLRDRIRYNKDRQLEAVLAWVVEGAMNYYTNGKRQFSVPLSIQSDTQAWREEADLILAYSKERLTFEPSSSVATTELYEDFSTWLKDSGRSTWNDQTFASRFGGHDLADRNHVTKVRTSSHASIVRRIGGGFAPPLPTKVNVWKGVSFN</sequence>
<dbReference type="OrthoDB" id="9763644at2"/>
<dbReference type="InterPro" id="IPR051620">
    <property type="entry name" value="ORF904-like_C"/>
</dbReference>
<dbReference type="Pfam" id="PF19263">
    <property type="entry name" value="DUF5906"/>
    <property type="match status" value="1"/>
</dbReference>
<keyword evidence="2" id="KW-0378">Hydrolase</keyword>
<dbReference type="GO" id="GO:0005524">
    <property type="term" value="F:ATP binding"/>
    <property type="evidence" value="ECO:0007669"/>
    <property type="project" value="UniProtKB-KW"/>
</dbReference>
<dbReference type="RefSeq" id="WP_146851979.1">
    <property type="nucleotide sequence ID" value="NZ_BAAAHR010000002.1"/>
</dbReference>
<evidence type="ECO:0000313" key="6">
    <source>
        <dbReference type="EMBL" id="MBA8812421.1"/>
    </source>
</evidence>
<dbReference type="GO" id="GO:0016787">
    <property type="term" value="F:hydrolase activity"/>
    <property type="evidence" value="ECO:0007669"/>
    <property type="project" value="UniProtKB-KW"/>
</dbReference>
<dbReference type="InterPro" id="IPR006500">
    <property type="entry name" value="Helicase_put_C_phage/plasmid"/>
</dbReference>
<dbReference type="PANTHER" id="PTHR35372">
    <property type="entry name" value="ATP BINDING PROTEIN-RELATED"/>
    <property type="match status" value="1"/>
</dbReference>
<dbReference type="SMART" id="SM00885">
    <property type="entry name" value="D5_N"/>
    <property type="match status" value="1"/>
</dbReference>
<dbReference type="EMBL" id="JACGWW010000001">
    <property type="protein sequence ID" value="MBA8812421.1"/>
    <property type="molecule type" value="Genomic_DNA"/>
</dbReference>
<reference evidence="5 7" key="1">
    <citation type="submission" date="2019-07" db="EMBL/GenBank/DDBJ databases">
        <title>Whole genome shotgun sequence of Frigoribacterium faeni NBRC 103066.</title>
        <authorList>
            <person name="Hosoyama A."/>
            <person name="Uohara A."/>
            <person name="Ohji S."/>
            <person name="Ichikawa N."/>
        </authorList>
    </citation>
    <scope>NUCLEOTIDE SEQUENCE [LARGE SCALE GENOMIC DNA]</scope>
    <source>
        <strain evidence="5 7">NBRC 103066</strain>
    </source>
</reference>
<dbReference type="InterPro" id="IPR027417">
    <property type="entry name" value="P-loop_NTPase"/>
</dbReference>
<dbReference type="InterPro" id="IPR045455">
    <property type="entry name" value="NrS-1_pol-like_helicase"/>
</dbReference>
<dbReference type="PROSITE" id="PS51206">
    <property type="entry name" value="SF3_HELICASE_1"/>
    <property type="match status" value="1"/>
</dbReference>
<evidence type="ECO:0000256" key="3">
    <source>
        <dbReference type="ARBA" id="ARBA00022840"/>
    </source>
</evidence>
<organism evidence="6 8">
    <name type="scientific">Frigoribacterium faeni</name>
    <dbReference type="NCBI Taxonomy" id="145483"/>
    <lineage>
        <taxon>Bacteria</taxon>
        <taxon>Bacillati</taxon>
        <taxon>Actinomycetota</taxon>
        <taxon>Actinomycetes</taxon>
        <taxon>Micrococcales</taxon>
        <taxon>Microbacteriaceae</taxon>
        <taxon>Frigoribacterium</taxon>
    </lineage>
</organism>
<evidence type="ECO:0000256" key="2">
    <source>
        <dbReference type="ARBA" id="ARBA00022801"/>
    </source>
</evidence>
<gene>
    <name evidence="6" type="ORF">FB463_000645</name>
    <name evidence="5" type="ORF">FFA01_01730</name>
</gene>
<keyword evidence="7" id="KW-1185">Reference proteome</keyword>
<name>A0A7W3JGH9_9MICO</name>
<dbReference type="AlphaFoldDB" id="A0A7W3JGH9"/>
<evidence type="ECO:0000256" key="1">
    <source>
        <dbReference type="ARBA" id="ARBA00022741"/>
    </source>
</evidence>
<evidence type="ECO:0000313" key="5">
    <source>
        <dbReference type="EMBL" id="GEK81864.1"/>
    </source>
</evidence>
<dbReference type="InterPro" id="IPR014015">
    <property type="entry name" value="Helicase_SF3_DNA-vir"/>
</dbReference>
<keyword evidence="3" id="KW-0067">ATP-binding</keyword>
<evidence type="ECO:0000313" key="8">
    <source>
        <dbReference type="Proteomes" id="UP000522688"/>
    </source>
</evidence>
<protein>
    <submittedName>
        <fullName evidence="5">Phage protein</fullName>
    </submittedName>
    <submittedName>
        <fullName evidence="6">Putative DNA primase/helicase</fullName>
    </submittedName>
</protein>
<dbReference type="Proteomes" id="UP000321154">
    <property type="component" value="Unassembled WGS sequence"/>
</dbReference>
<dbReference type="EMBL" id="BJUV01000001">
    <property type="protein sequence ID" value="GEK81864.1"/>
    <property type="molecule type" value="Genomic_DNA"/>
</dbReference>
<keyword evidence="6" id="KW-0347">Helicase</keyword>
<evidence type="ECO:0000313" key="7">
    <source>
        <dbReference type="Proteomes" id="UP000321154"/>
    </source>
</evidence>
<accession>A0A7W3JGH9</accession>
<comment type="caution">
    <text evidence="6">The sequence shown here is derived from an EMBL/GenBank/DDBJ whole genome shotgun (WGS) entry which is preliminary data.</text>
</comment>
<dbReference type="GO" id="GO:0004386">
    <property type="term" value="F:helicase activity"/>
    <property type="evidence" value="ECO:0007669"/>
    <property type="project" value="UniProtKB-KW"/>
</dbReference>
<dbReference type="Pfam" id="PF08706">
    <property type="entry name" value="D5_N"/>
    <property type="match status" value="1"/>
</dbReference>
<reference evidence="6 8" key="2">
    <citation type="submission" date="2020-07" db="EMBL/GenBank/DDBJ databases">
        <title>Sequencing the genomes of 1000 actinobacteria strains.</title>
        <authorList>
            <person name="Klenk H.-P."/>
        </authorList>
    </citation>
    <scope>NUCLEOTIDE SEQUENCE [LARGE SCALE GENOMIC DNA]</scope>
    <source>
        <strain evidence="6 8">DSM 10309</strain>
    </source>
</reference>
<evidence type="ECO:0000259" key="4">
    <source>
        <dbReference type="PROSITE" id="PS51206"/>
    </source>
</evidence>
<dbReference type="Gene3D" id="3.40.50.300">
    <property type="entry name" value="P-loop containing nucleotide triphosphate hydrolases"/>
    <property type="match status" value="1"/>
</dbReference>
<dbReference type="InterPro" id="IPR014818">
    <property type="entry name" value="Phage/plasmid_primase_P4_C"/>
</dbReference>
<keyword evidence="1" id="KW-0547">Nucleotide-binding</keyword>